<dbReference type="Proteomes" id="UP000507954">
    <property type="component" value="Unassembled WGS sequence"/>
</dbReference>
<evidence type="ECO:0000313" key="1">
    <source>
        <dbReference type="EMBL" id="VTZ60429.1"/>
    </source>
</evidence>
<protein>
    <submittedName>
        <fullName evidence="1">Uncharacterized protein</fullName>
    </submittedName>
</protein>
<proteinExistence type="predicted"/>
<gene>
    <name evidence="1" type="ORF">EMEDMD4_160010</name>
</gene>
<sequence length="74" mass="8147">MVGEMQRRRGPAAARREGIPLVRATEKTYKIGLSGVVAQLGERRNRTAEVEGSTPFDSTTLFLSDPETKVTVRT</sequence>
<dbReference type="EMBL" id="CABFNB010000068">
    <property type="protein sequence ID" value="VTZ60429.1"/>
    <property type="molecule type" value="Genomic_DNA"/>
</dbReference>
<organism evidence="1 2">
    <name type="scientific">Sinorhizobium medicae</name>
    <dbReference type="NCBI Taxonomy" id="110321"/>
    <lineage>
        <taxon>Bacteria</taxon>
        <taxon>Pseudomonadati</taxon>
        <taxon>Pseudomonadota</taxon>
        <taxon>Alphaproteobacteria</taxon>
        <taxon>Hyphomicrobiales</taxon>
        <taxon>Rhizobiaceae</taxon>
        <taxon>Sinorhizobium/Ensifer group</taxon>
        <taxon>Sinorhizobium</taxon>
    </lineage>
</organism>
<evidence type="ECO:0000313" key="2">
    <source>
        <dbReference type="Proteomes" id="UP000507954"/>
    </source>
</evidence>
<accession>A0A508WUG4</accession>
<dbReference type="AlphaFoldDB" id="A0A508WUG4"/>
<reference evidence="1 2" key="1">
    <citation type="submission" date="2019-06" db="EMBL/GenBank/DDBJ databases">
        <authorList>
            <person name="Le Quere A."/>
            <person name="Colella S."/>
        </authorList>
    </citation>
    <scope>NUCLEOTIDE SEQUENCE [LARGE SCALE GENOMIC DNA]</scope>
    <source>
        <strain evidence="1">EmedicaeMD41</strain>
    </source>
</reference>
<name>A0A508WUG4_9HYPH</name>